<name>A0AAI8VFS0_9PEZI</name>
<dbReference type="EMBL" id="CAUWAG010000006">
    <property type="protein sequence ID" value="CAJ2504077.1"/>
    <property type="molecule type" value="Genomic_DNA"/>
</dbReference>
<dbReference type="AlphaFoldDB" id="A0AAI8VFS0"/>
<protein>
    <submittedName>
        <fullName evidence="1">Uu.00g114710.m01.CDS01</fullName>
    </submittedName>
</protein>
<reference evidence="1" key="1">
    <citation type="submission" date="2023-10" db="EMBL/GenBank/DDBJ databases">
        <authorList>
            <person name="Hackl T."/>
        </authorList>
    </citation>
    <scope>NUCLEOTIDE SEQUENCE</scope>
</reference>
<comment type="caution">
    <text evidence="1">The sequence shown here is derived from an EMBL/GenBank/DDBJ whole genome shotgun (WGS) entry which is preliminary data.</text>
</comment>
<gene>
    <name evidence="1" type="ORF">KHLLAP_LOCUS4545</name>
</gene>
<dbReference type="Proteomes" id="UP001295740">
    <property type="component" value="Unassembled WGS sequence"/>
</dbReference>
<keyword evidence="2" id="KW-1185">Reference proteome</keyword>
<sequence length="210" mass="22690">MELPDRISSHTHASLSPSQWVIIISSDDKPPCGQDSRALVSAENLEVVPCTSDILAPPSSSPVALAHENDIGQPLPAALLASSDHAVFLDDAIVEETPLKSSWNELQSSALHSWSSFKRRNGINAESSPSGANPLSSEDAEMTTSRLCRRLSVFHRCHSYTFESLEIRSPEPVAASRHISVNQLITPALARLAEDRSISGHLGPTEQPEL</sequence>
<organism evidence="1 2">
    <name type="scientific">Anthostomella pinea</name>
    <dbReference type="NCBI Taxonomy" id="933095"/>
    <lineage>
        <taxon>Eukaryota</taxon>
        <taxon>Fungi</taxon>
        <taxon>Dikarya</taxon>
        <taxon>Ascomycota</taxon>
        <taxon>Pezizomycotina</taxon>
        <taxon>Sordariomycetes</taxon>
        <taxon>Xylariomycetidae</taxon>
        <taxon>Xylariales</taxon>
        <taxon>Xylariaceae</taxon>
        <taxon>Anthostomella</taxon>
    </lineage>
</organism>
<proteinExistence type="predicted"/>
<evidence type="ECO:0000313" key="1">
    <source>
        <dbReference type="EMBL" id="CAJ2504077.1"/>
    </source>
</evidence>
<accession>A0AAI8VFS0</accession>
<evidence type="ECO:0000313" key="2">
    <source>
        <dbReference type="Proteomes" id="UP001295740"/>
    </source>
</evidence>